<dbReference type="OrthoDB" id="10012075at2759"/>
<dbReference type="SMART" id="SM00408">
    <property type="entry name" value="IGc2"/>
    <property type="match status" value="2"/>
</dbReference>
<dbReference type="InterPro" id="IPR007110">
    <property type="entry name" value="Ig-like_dom"/>
</dbReference>
<dbReference type="PROSITE" id="PS50835">
    <property type="entry name" value="IG_LIKE"/>
    <property type="match status" value="2"/>
</dbReference>
<dbReference type="InterPro" id="IPR003599">
    <property type="entry name" value="Ig_sub"/>
</dbReference>
<feature type="signal peptide" evidence="6">
    <location>
        <begin position="1"/>
        <end position="20"/>
    </location>
</feature>
<dbReference type="InterPro" id="IPR052598">
    <property type="entry name" value="IgSF_CEA-related"/>
</dbReference>
<dbReference type="Gene3D" id="2.60.40.10">
    <property type="entry name" value="Immunoglobulins"/>
    <property type="match status" value="2"/>
</dbReference>
<protein>
    <recommendedName>
        <fullName evidence="7">Ig-like domain-containing protein</fullName>
    </recommendedName>
</protein>
<feature type="transmembrane region" description="Helical" evidence="5">
    <location>
        <begin position="241"/>
        <end position="263"/>
    </location>
</feature>
<dbReference type="Proteomes" id="UP000812440">
    <property type="component" value="Chromosome 7"/>
</dbReference>
<accession>A0A8T2ILI0</accession>
<reference evidence="8" key="1">
    <citation type="thesis" date="2020" institute="ProQuest LLC" country="789 East Eisenhower Parkway, Ann Arbor, MI, USA">
        <title>Comparative Genomics and Chromosome Evolution.</title>
        <authorList>
            <person name="Mudd A.B."/>
        </authorList>
    </citation>
    <scope>NUCLEOTIDE SEQUENCE</scope>
    <source>
        <strain evidence="8">Female2</strain>
        <tissue evidence="8">Blood</tissue>
    </source>
</reference>
<keyword evidence="2" id="KW-1015">Disulfide bond</keyword>
<feature type="domain" description="Ig-like" evidence="7">
    <location>
        <begin position="23"/>
        <end position="122"/>
    </location>
</feature>
<comment type="caution">
    <text evidence="8">The sequence shown here is derived from an EMBL/GenBank/DDBJ whole genome shotgun (WGS) entry which is preliminary data.</text>
</comment>
<dbReference type="AlphaFoldDB" id="A0A8T2ILI0"/>
<evidence type="ECO:0000259" key="7">
    <source>
        <dbReference type="PROSITE" id="PS50835"/>
    </source>
</evidence>
<dbReference type="Pfam" id="PF13927">
    <property type="entry name" value="Ig_3"/>
    <property type="match status" value="1"/>
</dbReference>
<keyword evidence="5" id="KW-0472">Membrane</keyword>
<dbReference type="EMBL" id="JAACNH010000008">
    <property type="protein sequence ID" value="KAG8433795.1"/>
    <property type="molecule type" value="Genomic_DNA"/>
</dbReference>
<evidence type="ECO:0000313" key="9">
    <source>
        <dbReference type="Proteomes" id="UP000812440"/>
    </source>
</evidence>
<sequence length="307" mass="35052">MKFVTFLTVVSVLCYDKAHGDSPAIWISGPEYPILEGEDVTLECVSNIDSDMKDFTFQKYSKWMEKWFELDTSRYFRCWYYNVNISRESGRLLLQLNDISEWQKGPYRCVASGDNFTEAAVSHNFTVPVYYLHDVYIQSLSAWSITVGDELLVEEGSDVELKCSASCSHKPAYEWTAELSDWIYPSDTLLLKNVDPSQSGKYTCMAFHPDMPVLLKTKTFQLQVVPKSSRYVYGGLGLGEMLIYFVAPAVTLILLLLTTVVIVNRHRRRQLRKPQISLIDAEKRTPIYKGSSHSVNSTQSDTQPLVM</sequence>
<evidence type="ECO:0000313" key="8">
    <source>
        <dbReference type="EMBL" id="KAG8433795.1"/>
    </source>
</evidence>
<keyword evidence="1 6" id="KW-0732">Signal</keyword>
<keyword evidence="3" id="KW-0325">Glycoprotein</keyword>
<proteinExistence type="predicted"/>
<dbReference type="SUPFAM" id="SSF48726">
    <property type="entry name" value="Immunoglobulin"/>
    <property type="match status" value="2"/>
</dbReference>
<keyword evidence="5" id="KW-1133">Transmembrane helix</keyword>
<keyword evidence="5" id="KW-0812">Transmembrane</keyword>
<keyword evidence="4" id="KW-0393">Immunoglobulin domain</keyword>
<dbReference type="PANTHER" id="PTHR44337:SF20">
    <property type="entry name" value="CARCINOEMBRYONIC ANTIGEN-RELATED CELL ADHESION MOLECULE 5-RELATED"/>
    <property type="match status" value="1"/>
</dbReference>
<organism evidence="8 9">
    <name type="scientific">Hymenochirus boettgeri</name>
    <name type="common">Congo dwarf clawed frog</name>
    <dbReference type="NCBI Taxonomy" id="247094"/>
    <lineage>
        <taxon>Eukaryota</taxon>
        <taxon>Metazoa</taxon>
        <taxon>Chordata</taxon>
        <taxon>Craniata</taxon>
        <taxon>Vertebrata</taxon>
        <taxon>Euteleostomi</taxon>
        <taxon>Amphibia</taxon>
        <taxon>Batrachia</taxon>
        <taxon>Anura</taxon>
        <taxon>Pipoidea</taxon>
        <taxon>Pipidae</taxon>
        <taxon>Pipinae</taxon>
        <taxon>Hymenochirus</taxon>
    </lineage>
</organism>
<evidence type="ECO:0000256" key="5">
    <source>
        <dbReference type="SAM" id="Phobius"/>
    </source>
</evidence>
<dbReference type="PROSITE" id="PS00290">
    <property type="entry name" value="IG_MHC"/>
    <property type="match status" value="1"/>
</dbReference>
<dbReference type="InterPro" id="IPR013783">
    <property type="entry name" value="Ig-like_fold"/>
</dbReference>
<evidence type="ECO:0000256" key="1">
    <source>
        <dbReference type="ARBA" id="ARBA00022729"/>
    </source>
</evidence>
<dbReference type="InterPro" id="IPR003006">
    <property type="entry name" value="Ig/MHC_CS"/>
</dbReference>
<dbReference type="PANTHER" id="PTHR44337">
    <property type="entry name" value="CARCINOEMBRYONIC ANTIGEN-RELATED CELL ADHESION MOLECULE 8"/>
    <property type="match status" value="1"/>
</dbReference>
<name>A0A8T2ILI0_9PIPI</name>
<keyword evidence="9" id="KW-1185">Reference proteome</keyword>
<evidence type="ECO:0000256" key="6">
    <source>
        <dbReference type="SAM" id="SignalP"/>
    </source>
</evidence>
<feature type="domain" description="Ig-like" evidence="7">
    <location>
        <begin position="128"/>
        <end position="221"/>
    </location>
</feature>
<dbReference type="SMART" id="SM00409">
    <property type="entry name" value="IG"/>
    <property type="match status" value="2"/>
</dbReference>
<evidence type="ECO:0000256" key="4">
    <source>
        <dbReference type="ARBA" id="ARBA00023319"/>
    </source>
</evidence>
<dbReference type="InterPro" id="IPR036179">
    <property type="entry name" value="Ig-like_dom_sf"/>
</dbReference>
<evidence type="ECO:0000256" key="2">
    <source>
        <dbReference type="ARBA" id="ARBA00023157"/>
    </source>
</evidence>
<gene>
    <name evidence="8" type="ORF">GDO86_012240</name>
</gene>
<evidence type="ECO:0000256" key="3">
    <source>
        <dbReference type="ARBA" id="ARBA00023180"/>
    </source>
</evidence>
<feature type="chain" id="PRO_5035868938" description="Ig-like domain-containing protein" evidence="6">
    <location>
        <begin position="21"/>
        <end position="307"/>
    </location>
</feature>
<dbReference type="InterPro" id="IPR003598">
    <property type="entry name" value="Ig_sub2"/>
</dbReference>